<sequence>MFYYFFLILCVMSSSYDAAPTFSIVGGHDAVRNQFPFHVSIRQCDDECFHDCGGAILNERWILTAAHCTGDTDLYERYIVAGTYNLKETDGSIQTIGVEEYIIHPSFDDELEVSAHDIALWKLNASLVFNDHVQPVQLPEQGSDVVGMATLSGWGVEDEDEIYRADTMQAVDLPVLSYQDCQDTLSSLRPTWFGLLDERANLCTGPLPGHLSTCDGDSGGPLTQKGVAVGVVSWGVRPCGRIGAPSVYTRISSYVDWIREKIKT</sequence>
<protein>
    <recommendedName>
        <fullName evidence="8">Peptidase S1 domain-containing protein</fullName>
    </recommendedName>
</protein>
<keyword evidence="3" id="KW-0645">Protease</keyword>
<keyword evidence="7" id="KW-0732">Signal</keyword>
<keyword evidence="4" id="KW-0378">Hydrolase</keyword>
<keyword evidence="2" id="KW-0964">Secreted</keyword>
<reference evidence="9" key="2">
    <citation type="submission" date="2022-10" db="EMBL/GenBank/DDBJ databases">
        <authorList>
            <consortium name="ENA_rothamsted_submissions"/>
            <consortium name="culmorum"/>
            <person name="King R."/>
        </authorList>
    </citation>
    <scope>NUCLEOTIDE SEQUENCE</scope>
</reference>
<dbReference type="InterPro" id="IPR009003">
    <property type="entry name" value="Peptidase_S1_PA"/>
</dbReference>
<proteinExistence type="predicted"/>
<dbReference type="Gene3D" id="2.40.10.10">
    <property type="entry name" value="Trypsin-like serine proteases"/>
    <property type="match status" value="1"/>
</dbReference>
<dbReference type="SMART" id="SM00020">
    <property type="entry name" value="Tryp_SPc"/>
    <property type="match status" value="1"/>
</dbReference>
<feature type="domain" description="Peptidase S1" evidence="8">
    <location>
        <begin position="23"/>
        <end position="258"/>
    </location>
</feature>
<accession>A0A9P0DLZ7</accession>
<evidence type="ECO:0000313" key="10">
    <source>
        <dbReference type="Proteomes" id="UP001153737"/>
    </source>
</evidence>
<evidence type="ECO:0000256" key="7">
    <source>
        <dbReference type="SAM" id="SignalP"/>
    </source>
</evidence>
<keyword evidence="5" id="KW-0720">Serine protease</keyword>
<gene>
    <name evidence="9" type="ORF">PHAECO_LOCUS9569</name>
</gene>
<dbReference type="InterPro" id="IPR033116">
    <property type="entry name" value="TRYPSIN_SER"/>
</dbReference>
<dbReference type="InterPro" id="IPR043504">
    <property type="entry name" value="Peptidase_S1_PA_chymotrypsin"/>
</dbReference>
<dbReference type="GO" id="GO:0016485">
    <property type="term" value="P:protein processing"/>
    <property type="evidence" value="ECO:0007669"/>
    <property type="project" value="UniProtKB-ARBA"/>
</dbReference>
<dbReference type="PROSITE" id="PS00135">
    <property type="entry name" value="TRYPSIN_SER"/>
    <property type="match status" value="1"/>
</dbReference>
<dbReference type="InterPro" id="IPR001314">
    <property type="entry name" value="Peptidase_S1A"/>
</dbReference>
<evidence type="ECO:0000259" key="8">
    <source>
        <dbReference type="SMART" id="SM00020"/>
    </source>
</evidence>
<name>A0A9P0DLZ7_PHACE</name>
<dbReference type="InterPro" id="IPR050127">
    <property type="entry name" value="Serine_Proteases_S1"/>
</dbReference>
<keyword evidence="6" id="KW-1015">Disulfide bond</keyword>
<evidence type="ECO:0000256" key="2">
    <source>
        <dbReference type="ARBA" id="ARBA00022525"/>
    </source>
</evidence>
<evidence type="ECO:0000256" key="4">
    <source>
        <dbReference type="ARBA" id="ARBA00022801"/>
    </source>
</evidence>
<feature type="chain" id="PRO_5040437157" description="Peptidase S1 domain-containing protein" evidence="7">
    <location>
        <begin position="19"/>
        <end position="264"/>
    </location>
</feature>
<dbReference type="PANTHER" id="PTHR24264:SF54">
    <property type="entry name" value="PEPTIDASE S1 DOMAIN-CONTAINING PROTEIN"/>
    <property type="match status" value="1"/>
</dbReference>
<dbReference type="Pfam" id="PF00089">
    <property type="entry name" value="Trypsin"/>
    <property type="match status" value="1"/>
</dbReference>
<evidence type="ECO:0000256" key="5">
    <source>
        <dbReference type="ARBA" id="ARBA00022825"/>
    </source>
</evidence>
<dbReference type="PRINTS" id="PR00722">
    <property type="entry name" value="CHYMOTRYPSIN"/>
</dbReference>
<comment type="subcellular location">
    <subcellularLocation>
        <location evidence="1">Secreted</location>
    </subcellularLocation>
</comment>
<reference evidence="9" key="1">
    <citation type="submission" date="2022-01" db="EMBL/GenBank/DDBJ databases">
        <authorList>
            <person name="King R."/>
        </authorList>
    </citation>
    <scope>NUCLEOTIDE SEQUENCE</scope>
</reference>
<dbReference type="Proteomes" id="UP001153737">
    <property type="component" value="Chromosome 5"/>
</dbReference>
<dbReference type="InterPro" id="IPR001254">
    <property type="entry name" value="Trypsin_dom"/>
</dbReference>
<dbReference type="EMBL" id="OU896711">
    <property type="protein sequence ID" value="CAH1169776.1"/>
    <property type="molecule type" value="Genomic_DNA"/>
</dbReference>
<dbReference type="SUPFAM" id="SSF50494">
    <property type="entry name" value="Trypsin-like serine proteases"/>
    <property type="match status" value="1"/>
</dbReference>
<dbReference type="GO" id="GO:0004252">
    <property type="term" value="F:serine-type endopeptidase activity"/>
    <property type="evidence" value="ECO:0007669"/>
    <property type="project" value="InterPro"/>
</dbReference>
<dbReference type="InterPro" id="IPR018114">
    <property type="entry name" value="TRYPSIN_HIS"/>
</dbReference>
<keyword evidence="10" id="KW-1185">Reference proteome</keyword>
<dbReference type="CDD" id="cd00190">
    <property type="entry name" value="Tryp_SPc"/>
    <property type="match status" value="1"/>
</dbReference>
<feature type="signal peptide" evidence="7">
    <location>
        <begin position="1"/>
        <end position="18"/>
    </location>
</feature>
<dbReference type="PANTHER" id="PTHR24264">
    <property type="entry name" value="TRYPSIN-RELATED"/>
    <property type="match status" value="1"/>
</dbReference>
<organism evidence="9 10">
    <name type="scientific">Phaedon cochleariae</name>
    <name type="common">Mustard beetle</name>
    <dbReference type="NCBI Taxonomy" id="80249"/>
    <lineage>
        <taxon>Eukaryota</taxon>
        <taxon>Metazoa</taxon>
        <taxon>Ecdysozoa</taxon>
        <taxon>Arthropoda</taxon>
        <taxon>Hexapoda</taxon>
        <taxon>Insecta</taxon>
        <taxon>Pterygota</taxon>
        <taxon>Neoptera</taxon>
        <taxon>Endopterygota</taxon>
        <taxon>Coleoptera</taxon>
        <taxon>Polyphaga</taxon>
        <taxon>Cucujiformia</taxon>
        <taxon>Chrysomeloidea</taxon>
        <taxon>Chrysomelidae</taxon>
        <taxon>Chrysomelinae</taxon>
        <taxon>Chrysomelini</taxon>
        <taxon>Phaedon</taxon>
    </lineage>
</organism>
<dbReference type="PROSITE" id="PS00134">
    <property type="entry name" value="TRYPSIN_HIS"/>
    <property type="match status" value="1"/>
</dbReference>
<dbReference type="GO" id="GO:0005615">
    <property type="term" value="C:extracellular space"/>
    <property type="evidence" value="ECO:0007669"/>
    <property type="project" value="TreeGrafter"/>
</dbReference>
<dbReference type="FunFam" id="2.40.10.10:FF:000047">
    <property type="entry name" value="Trypsin eta"/>
    <property type="match status" value="1"/>
</dbReference>
<evidence type="ECO:0000256" key="1">
    <source>
        <dbReference type="ARBA" id="ARBA00004613"/>
    </source>
</evidence>
<evidence type="ECO:0000256" key="6">
    <source>
        <dbReference type="ARBA" id="ARBA00023157"/>
    </source>
</evidence>
<dbReference type="AlphaFoldDB" id="A0A9P0DLZ7"/>
<dbReference type="OrthoDB" id="10061449at2759"/>
<evidence type="ECO:0000313" key="9">
    <source>
        <dbReference type="EMBL" id="CAH1169776.1"/>
    </source>
</evidence>
<evidence type="ECO:0000256" key="3">
    <source>
        <dbReference type="ARBA" id="ARBA00022670"/>
    </source>
</evidence>